<comment type="caution">
    <text evidence="13">The sequence shown here is derived from an EMBL/GenBank/DDBJ whole genome shotgun (WGS) entry which is preliminary data.</text>
</comment>
<dbReference type="InterPro" id="IPR027470">
    <property type="entry name" value="Cation_efflux_CTD"/>
</dbReference>
<dbReference type="Pfam" id="PF16916">
    <property type="entry name" value="ZT_dimer"/>
    <property type="match status" value="1"/>
</dbReference>
<organism evidence="13 14">
    <name type="scientific">Thermithiobacillus plumbiphilus</name>
    <dbReference type="NCBI Taxonomy" id="1729899"/>
    <lineage>
        <taxon>Bacteria</taxon>
        <taxon>Pseudomonadati</taxon>
        <taxon>Pseudomonadota</taxon>
        <taxon>Acidithiobacillia</taxon>
        <taxon>Acidithiobacillales</taxon>
        <taxon>Thermithiobacillaceae</taxon>
        <taxon>Thermithiobacillus</taxon>
    </lineage>
</organism>
<evidence type="ECO:0000259" key="11">
    <source>
        <dbReference type="Pfam" id="PF02579"/>
    </source>
</evidence>
<reference evidence="13 14" key="1">
    <citation type="submission" date="2024-04" db="EMBL/GenBank/DDBJ databases">
        <authorList>
            <person name="Abashina T."/>
            <person name="Shaikin A."/>
        </authorList>
    </citation>
    <scope>NUCLEOTIDE SEQUENCE [LARGE SCALE GENOMIC DNA]</scope>
    <source>
        <strain evidence="13 14">AAFK</strain>
    </source>
</reference>
<dbReference type="Gene3D" id="1.20.1510.10">
    <property type="entry name" value="Cation efflux protein transmembrane domain"/>
    <property type="match status" value="1"/>
</dbReference>
<dbReference type="InterPro" id="IPR002524">
    <property type="entry name" value="Cation_efflux"/>
</dbReference>
<evidence type="ECO:0000259" key="10">
    <source>
        <dbReference type="Pfam" id="PF01545"/>
    </source>
</evidence>
<dbReference type="RefSeq" id="WP_341370263.1">
    <property type="nucleotide sequence ID" value="NZ_JBBPCO010000004.1"/>
</dbReference>
<feature type="transmembrane region" description="Helical" evidence="9">
    <location>
        <begin position="70"/>
        <end position="91"/>
    </location>
</feature>
<evidence type="ECO:0000313" key="14">
    <source>
        <dbReference type="Proteomes" id="UP001446205"/>
    </source>
</evidence>
<keyword evidence="4 9" id="KW-0812">Transmembrane</keyword>
<dbReference type="Gene3D" id="3.30.70.1350">
    <property type="entry name" value="Cation efflux protein, cytoplasmic domain"/>
    <property type="match status" value="1"/>
</dbReference>
<protein>
    <submittedName>
        <fullName evidence="13">Cation diffusion facilitator family transporter</fullName>
    </submittedName>
</protein>
<dbReference type="Pfam" id="PF01545">
    <property type="entry name" value="Cation_efflux"/>
    <property type="match status" value="1"/>
</dbReference>
<dbReference type="InterPro" id="IPR003731">
    <property type="entry name" value="Di-Nase_FeMo-co_biosynth"/>
</dbReference>
<evidence type="ECO:0000256" key="9">
    <source>
        <dbReference type="SAM" id="Phobius"/>
    </source>
</evidence>
<feature type="domain" description="Cation efflux protein cytoplasmic" evidence="12">
    <location>
        <begin position="201"/>
        <end position="275"/>
    </location>
</feature>
<dbReference type="InterPro" id="IPR058533">
    <property type="entry name" value="Cation_efflux_TM"/>
</dbReference>
<feature type="region of interest" description="Disordered" evidence="8">
    <location>
        <begin position="431"/>
        <end position="461"/>
    </location>
</feature>
<dbReference type="InterPro" id="IPR036837">
    <property type="entry name" value="Cation_efflux_CTD_sf"/>
</dbReference>
<dbReference type="InterPro" id="IPR036105">
    <property type="entry name" value="DiNase_FeMo-co_biosyn_sf"/>
</dbReference>
<proteinExistence type="inferred from homology"/>
<dbReference type="InterPro" id="IPR027469">
    <property type="entry name" value="Cation_efflux_TMD_sf"/>
</dbReference>
<feature type="transmembrane region" description="Helical" evidence="9">
    <location>
        <begin position="145"/>
        <end position="164"/>
    </location>
</feature>
<evidence type="ECO:0000313" key="13">
    <source>
        <dbReference type="EMBL" id="MEK8089198.1"/>
    </source>
</evidence>
<evidence type="ECO:0000256" key="5">
    <source>
        <dbReference type="ARBA" id="ARBA00022989"/>
    </source>
</evidence>
<evidence type="ECO:0000256" key="3">
    <source>
        <dbReference type="ARBA" id="ARBA00022448"/>
    </source>
</evidence>
<evidence type="ECO:0000256" key="8">
    <source>
        <dbReference type="SAM" id="MobiDB-lite"/>
    </source>
</evidence>
<dbReference type="PANTHER" id="PTHR43840">
    <property type="entry name" value="MITOCHONDRIAL METAL TRANSPORTER 1-RELATED"/>
    <property type="match status" value="1"/>
</dbReference>
<sequence>MNVERWGWYSILVNVVLAGLHAVIAAASGSLAVAAELVHNLVDLLTAVAVLAGLKIAARKSTAFPYGLYKVENLVAAGLAIMVFVSAWEIVRQALSATPAPVRTDAWMLAVLLATAATPLAFSRFELRAGRAANSPALIADAREYRVHVFTTGLAFLALLAQWLRFPLDRIAALLIVVAVVKTGWDLLRDAMRVLLDASLDARTLDAIRETIHADPAVTEILWITGRNAGRFCFVEAGVALRVVDSNRTEAVVRRIEAAVRAEVPHVERVLLHVEAPASPYLRCALPLADPAGTLSPHFGKAPWFALVSVRRADGAVGERVILTNPHGGEARAKGIRVAEWLVAQKVDLVLTREDLKEKGPAYVLHDAGVELHQTDRGTVAEALAQLRKRSTHKGANYGFDLTTLHCRAKPRIAWGRAIMQVVVNNDRHNATEHPKSGAAGRRLFPSAGQCRHPTARPVRM</sequence>
<evidence type="ECO:0000259" key="12">
    <source>
        <dbReference type="Pfam" id="PF16916"/>
    </source>
</evidence>
<dbReference type="InterPro" id="IPR050291">
    <property type="entry name" value="CDF_Transporter"/>
</dbReference>
<dbReference type="SUPFAM" id="SSF53146">
    <property type="entry name" value="Nitrogenase accessory factor-like"/>
    <property type="match status" value="1"/>
</dbReference>
<evidence type="ECO:0000256" key="4">
    <source>
        <dbReference type="ARBA" id="ARBA00022692"/>
    </source>
</evidence>
<feature type="domain" description="Cation efflux protein transmembrane" evidence="10">
    <location>
        <begin position="8"/>
        <end position="196"/>
    </location>
</feature>
<keyword evidence="7" id="KW-0535">Nitrogen fixation</keyword>
<feature type="transmembrane region" description="Helical" evidence="9">
    <location>
        <begin position="12"/>
        <end position="35"/>
    </location>
</feature>
<keyword evidence="3" id="KW-0813">Transport</keyword>
<feature type="domain" description="Dinitrogenase iron-molybdenum cofactor biosynthesis" evidence="11">
    <location>
        <begin position="293"/>
        <end position="388"/>
    </location>
</feature>
<evidence type="ECO:0000256" key="6">
    <source>
        <dbReference type="ARBA" id="ARBA00023136"/>
    </source>
</evidence>
<dbReference type="SUPFAM" id="SSF160240">
    <property type="entry name" value="Cation efflux protein cytoplasmic domain-like"/>
    <property type="match status" value="1"/>
</dbReference>
<name>A0ABU9D6N0_9PROT</name>
<gene>
    <name evidence="13" type="ORF">WOB96_05405</name>
</gene>
<feature type="transmembrane region" description="Helical" evidence="9">
    <location>
        <begin position="106"/>
        <end position="125"/>
    </location>
</feature>
<dbReference type="Proteomes" id="UP001446205">
    <property type="component" value="Unassembled WGS sequence"/>
</dbReference>
<comment type="similarity">
    <text evidence="2">Belongs to the cation diffusion facilitator (CDF) transporter (TC 2.A.4) family.</text>
</comment>
<dbReference type="PANTHER" id="PTHR43840:SF15">
    <property type="entry name" value="MITOCHONDRIAL METAL TRANSPORTER 1-RELATED"/>
    <property type="match status" value="1"/>
</dbReference>
<evidence type="ECO:0000256" key="2">
    <source>
        <dbReference type="ARBA" id="ARBA00008114"/>
    </source>
</evidence>
<dbReference type="SUPFAM" id="SSF161111">
    <property type="entry name" value="Cation efflux protein transmembrane domain-like"/>
    <property type="match status" value="1"/>
</dbReference>
<evidence type="ECO:0000256" key="7">
    <source>
        <dbReference type="ARBA" id="ARBA00023231"/>
    </source>
</evidence>
<keyword evidence="5 9" id="KW-1133">Transmembrane helix</keyword>
<dbReference type="EMBL" id="JBBPCO010000004">
    <property type="protein sequence ID" value="MEK8089198.1"/>
    <property type="molecule type" value="Genomic_DNA"/>
</dbReference>
<dbReference type="Pfam" id="PF02579">
    <property type="entry name" value="Nitro_FeMo-Co"/>
    <property type="match status" value="1"/>
</dbReference>
<keyword evidence="14" id="KW-1185">Reference proteome</keyword>
<feature type="transmembrane region" description="Helical" evidence="9">
    <location>
        <begin position="41"/>
        <end position="58"/>
    </location>
</feature>
<dbReference type="Gene3D" id="3.30.420.130">
    <property type="entry name" value="Dinitrogenase iron-molybdenum cofactor biosynthesis domain"/>
    <property type="match status" value="1"/>
</dbReference>
<evidence type="ECO:0000256" key="1">
    <source>
        <dbReference type="ARBA" id="ARBA00004141"/>
    </source>
</evidence>
<keyword evidence="6 9" id="KW-0472">Membrane</keyword>
<dbReference type="NCBIfam" id="TIGR01297">
    <property type="entry name" value="CDF"/>
    <property type="match status" value="1"/>
</dbReference>
<comment type="subcellular location">
    <subcellularLocation>
        <location evidence="1">Membrane</location>
        <topology evidence="1">Multi-pass membrane protein</topology>
    </subcellularLocation>
</comment>
<accession>A0ABU9D6N0</accession>